<protein>
    <submittedName>
        <fullName evidence="1">Uncharacterized protein</fullName>
    </submittedName>
</protein>
<dbReference type="EMBL" id="BAABEP010000088">
    <property type="protein sequence ID" value="GAA3760439.1"/>
    <property type="molecule type" value="Genomic_DNA"/>
</dbReference>
<proteinExistence type="predicted"/>
<gene>
    <name evidence="1" type="ORF">GCM10023082_63370</name>
</gene>
<evidence type="ECO:0000313" key="1">
    <source>
        <dbReference type="EMBL" id="GAA3760439.1"/>
    </source>
</evidence>
<sequence>MTTTSAAPLAVIITRAGGGVTRIGPIPTPDAANAIRTSLTRRTTIPEQASATAEVAPFVSEMPHLPLLDAEPDTVLALMDDDEQGVEAPFPSLWDRLVAQHGLGTAVAVWKEALARPIRRPCALREADAQSASRAEADDVFDRDLRELLMEHTGPGGISPAALNDALAGIRRLADAWARSLQRPASPDSD</sequence>
<dbReference type="RefSeq" id="WP_345655277.1">
    <property type="nucleotide sequence ID" value="NZ_BAABEP010000088.1"/>
</dbReference>
<comment type="caution">
    <text evidence="1">The sequence shown here is derived from an EMBL/GenBank/DDBJ whole genome shotgun (WGS) entry which is preliminary data.</text>
</comment>
<evidence type="ECO:0000313" key="2">
    <source>
        <dbReference type="Proteomes" id="UP001499884"/>
    </source>
</evidence>
<dbReference type="Proteomes" id="UP001499884">
    <property type="component" value="Unassembled WGS sequence"/>
</dbReference>
<keyword evidence="2" id="KW-1185">Reference proteome</keyword>
<name>A0ABP7GAA5_9ACTN</name>
<reference evidence="2" key="1">
    <citation type="journal article" date="2019" name="Int. J. Syst. Evol. Microbiol.">
        <title>The Global Catalogue of Microorganisms (GCM) 10K type strain sequencing project: providing services to taxonomists for standard genome sequencing and annotation.</title>
        <authorList>
            <consortium name="The Broad Institute Genomics Platform"/>
            <consortium name="The Broad Institute Genome Sequencing Center for Infectious Disease"/>
            <person name="Wu L."/>
            <person name="Ma J."/>
        </authorList>
    </citation>
    <scope>NUCLEOTIDE SEQUENCE [LARGE SCALE GENOMIC DNA]</scope>
    <source>
        <strain evidence="2">JCM 30846</strain>
    </source>
</reference>
<accession>A0ABP7GAA5</accession>
<organism evidence="1 2">
    <name type="scientific">Streptomyces tremellae</name>
    <dbReference type="NCBI Taxonomy" id="1124239"/>
    <lineage>
        <taxon>Bacteria</taxon>
        <taxon>Bacillati</taxon>
        <taxon>Actinomycetota</taxon>
        <taxon>Actinomycetes</taxon>
        <taxon>Kitasatosporales</taxon>
        <taxon>Streptomycetaceae</taxon>
        <taxon>Streptomyces</taxon>
    </lineage>
</organism>